<reference evidence="1 2" key="1">
    <citation type="journal article" date="2018" name="Front. Plant Sci.">
        <title>Red Clover (Trifolium pratense) and Zigzag Clover (T. medium) - A Picture of Genomic Similarities and Differences.</title>
        <authorList>
            <person name="Dluhosova J."/>
            <person name="Istvanek J."/>
            <person name="Nedelnik J."/>
            <person name="Repkova J."/>
        </authorList>
    </citation>
    <scope>NUCLEOTIDE SEQUENCE [LARGE SCALE GENOMIC DNA]</scope>
    <source>
        <strain evidence="2">cv. 10/8</strain>
        <tissue evidence="1">Leaf</tissue>
    </source>
</reference>
<name>A0A392QI91_9FABA</name>
<dbReference type="EMBL" id="LXQA010138566">
    <property type="protein sequence ID" value="MCI23918.1"/>
    <property type="molecule type" value="Genomic_DNA"/>
</dbReference>
<proteinExistence type="predicted"/>
<evidence type="ECO:0000313" key="1">
    <source>
        <dbReference type="EMBL" id="MCI23918.1"/>
    </source>
</evidence>
<accession>A0A392QI91</accession>
<keyword evidence="2" id="KW-1185">Reference proteome</keyword>
<organism evidence="1 2">
    <name type="scientific">Trifolium medium</name>
    <dbReference type="NCBI Taxonomy" id="97028"/>
    <lineage>
        <taxon>Eukaryota</taxon>
        <taxon>Viridiplantae</taxon>
        <taxon>Streptophyta</taxon>
        <taxon>Embryophyta</taxon>
        <taxon>Tracheophyta</taxon>
        <taxon>Spermatophyta</taxon>
        <taxon>Magnoliopsida</taxon>
        <taxon>eudicotyledons</taxon>
        <taxon>Gunneridae</taxon>
        <taxon>Pentapetalae</taxon>
        <taxon>rosids</taxon>
        <taxon>fabids</taxon>
        <taxon>Fabales</taxon>
        <taxon>Fabaceae</taxon>
        <taxon>Papilionoideae</taxon>
        <taxon>50 kb inversion clade</taxon>
        <taxon>NPAAA clade</taxon>
        <taxon>Hologalegina</taxon>
        <taxon>IRL clade</taxon>
        <taxon>Trifolieae</taxon>
        <taxon>Trifolium</taxon>
    </lineage>
</organism>
<feature type="non-terminal residue" evidence="1">
    <location>
        <position position="80"/>
    </location>
</feature>
<sequence length="80" mass="9126">MASFTAIYLSNQIFGEVDPSFIKEYGGELLESWSFIDYKDKLHVVTYNRSSIRPLLTDANLWNVFVRFQCIIVALSAGTD</sequence>
<comment type="caution">
    <text evidence="1">The sequence shown here is derived from an EMBL/GenBank/DDBJ whole genome shotgun (WGS) entry which is preliminary data.</text>
</comment>
<protein>
    <submittedName>
        <fullName evidence="1">Uncharacterized protein</fullName>
    </submittedName>
</protein>
<dbReference type="AlphaFoldDB" id="A0A392QI91"/>
<evidence type="ECO:0000313" key="2">
    <source>
        <dbReference type="Proteomes" id="UP000265520"/>
    </source>
</evidence>
<dbReference type="Proteomes" id="UP000265520">
    <property type="component" value="Unassembled WGS sequence"/>
</dbReference>